<dbReference type="STRING" id="490629.SAMN05216266_114126"/>
<feature type="transmembrane region" description="Helical" evidence="8">
    <location>
        <begin position="379"/>
        <end position="397"/>
    </location>
</feature>
<evidence type="ECO:0000256" key="1">
    <source>
        <dbReference type="ARBA" id="ARBA00004141"/>
    </source>
</evidence>
<dbReference type="NCBIfam" id="NF038066">
    <property type="entry name" value="MptB"/>
    <property type="match status" value="1"/>
</dbReference>
<protein>
    <submittedName>
        <fullName evidence="9">Alpha-1,6-mannosyltransferase</fullName>
    </submittedName>
</protein>
<feature type="transmembrane region" description="Helical" evidence="8">
    <location>
        <begin position="21"/>
        <end position="38"/>
    </location>
</feature>
<feature type="transmembrane region" description="Helical" evidence="8">
    <location>
        <begin position="472"/>
        <end position="489"/>
    </location>
</feature>
<proteinExistence type="inferred from homology"/>
<feature type="transmembrane region" description="Helical" evidence="8">
    <location>
        <begin position="182"/>
        <end position="203"/>
    </location>
</feature>
<dbReference type="RefSeq" id="WP_177242740.1">
    <property type="nucleotide sequence ID" value="NZ_FOKG01000014.1"/>
</dbReference>
<evidence type="ECO:0000256" key="4">
    <source>
        <dbReference type="ARBA" id="ARBA00022692"/>
    </source>
</evidence>
<keyword evidence="3 9" id="KW-0808">Transferase</keyword>
<keyword evidence="6 8" id="KW-0472">Membrane</keyword>
<evidence type="ECO:0000256" key="2">
    <source>
        <dbReference type="ARBA" id="ARBA00022676"/>
    </source>
</evidence>
<name>A0A1I1BMK2_9PSEU</name>
<feature type="transmembrane region" description="Helical" evidence="8">
    <location>
        <begin position="241"/>
        <end position="264"/>
    </location>
</feature>
<dbReference type="Proteomes" id="UP000243799">
    <property type="component" value="Unassembled WGS sequence"/>
</dbReference>
<dbReference type="EMBL" id="FOKG01000014">
    <property type="protein sequence ID" value="SFB49978.1"/>
    <property type="molecule type" value="Genomic_DNA"/>
</dbReference>
<keyword evidence="4 8" id="KW-0812">Transmembrane</keyword>
<evidence type="ECO:0000256" key="7">
    <source>
        <dbReference type="ARBA" id="ARBA00043987"/>
    </source>
</evidence>
<dbReference type="AlphaFoldDB" id="A0A1I1BMK2"/>
<organism evidence="9 10">
    <name type="scientific">Amycolatopsis marina</name>
    <dbReference type="NCBI Taxonomy" id="490629"/>
    <lineage>
        <taxon>Bacteria</taxon>
        <taxon>Bacillati</taxon>
        <taxon>Actinomycetota</taxon>
        <taxon>Actinomycetes</taxon>
        <taxon>Pseudonocardiales</taxon>
        <taxon>Pseudonocardiaceae</taxon>
        <taxon>Amycolatopsis</taxon>
    </lineage>
</organism>
<feature type="transmembrane region" description="Helical" evidence="8">
    <location>
        <begin position="270"/>
        <end position="293"/>
    </location>
</feature>
<accession>A0A1I1BMK2</accession>
<feature type="transmembrane region" description="Helical" evidence="8">
    <location>
        <begin position="58"/>
        <end position="78"/>
    </location>
</feature>
<sequence>MSYELRLAQARSGRAATCLRWTGFAGLLLLVVMVFVAAGTAGRANSGTVFDWLGGLPFVTLTVAVAGMGLFILAWLFLGRLTWPDGRHTVTGRWLRRTLALWSAPLMFVPPLFSGDVHSYLAQGAIAARGGDPYAVGPATGLGVDAELTRNVSSYWVDTPSPYGPLFSAVERTIAQISAENVFTGIALHRVLEVAGLVAIVWAVPRLARRAGVPAAPALWLGVLNPLVLWHLVAGIHNDSLMLGLMLVGVELALAALSGARIAWLPLCSGVGVIALAANVKLVAVIALATVGAELARRWGAGLKHLLVSAAAMTAALALVTIVVSAGAGLGFGWVRTVSTSTQVNSWLAPTNWAGFLVGGIGSWFDVDITQSAISVGRLVGAVLAVVAIAVLIWRQLRGRTGALQTLALVSLAIIVFGPVVQPWYVLWASVPFAVCLGRGRARGMVTGATAVLALALPPMGGDFGGRIGDLVLAYVVASVVVAGAAYVLQRRLFPARTVLATEAEPKSARELTPSV</sequence>
<keyword evidence="5 8" id="KW-1133">Transmembrane helix</keyword>
<feature type="transmembrane region" description="Helical" evidence="8">
    <location>
        <begin position="403"/>
        <end position="428"/>
    </location>
</feature>
<dbReference type="InterPro" id="IPR049829">
    <property type="entry name" value="MptA/B-like"/>
</dbReference>
<comment type="similarity">
    <text evidence="7">Belongs to the MptA/B family.</text>
</comment>
<feature type="transmembrane region" description="Helical" evidence="8">
    <location>
        <begin position="215"/>
        <end position="234"/>
    </location>
</feature>
<reference evidence="10" key="1">
    <citation type="submission" date="2016-10" db="EMBL/GenBank/DDBJ databases">
        <authorList>
            <person name="Varghese N."/>
            <person name="Submissions S."/>
        </authorList>
    </citation>
    <scope>NUCLEOTIDE SEQUENCE [LARGE SCALE GENOMIC DNA]</scope>
    <source>
        <strain evidence="10">CGMCC 4.3568</strain>
    </source>
</reference>
<evidence type="ECO:0000256" key="5">
    <source>
        <dbReference type="ARBA" id="ARBA00022989"/>
    </source>
</evidence>
<evidence type="ECO:0000313" key="9">
    <source>
        <dbReference type="EMBL" id="SFB49978.1"/>
    </source>
</evidence>
<dbReference type="Pfam" id="PF26314">
    <property type="entry name" value="MptA_B_family"/>
    <property type="match status" value="1"/>
</dbReference>
<keyword evidence="10" id="KW-1185">Reference proteome</keyword>
<evidence type="ECO:0000313" key="10">
    <source>
        <dbReference type="Proteomes" id="UP000243799"/>
    </source>
</evidence>
<feature type="transmembrane region" description="Helical" evidence="8">
    <location>
        <begin position="305"/>
        <end position="335"/>
    </location>
</feature>
<feature type="transmembrane region" description="Helical" evidence="8">
    <location>
        <begin position="347"/>
        <end position="367"/>
    </location>
</feature>
<gene>
    <name evidence="9" type="ORF">SAMN05216266_114126</name>
</gene>
<evidence type="ECO:0000256" key="3">
    <source>
        <dbReference type="ARBA" id="ARBA00022679"/>
    </source>
</evidence>
<comment type="subcellular location">
    <subcellularLocation>
        <location evidence="1">Membrane</location>
        <topology evidence="1">Multi-pass membrane protein</topology>
    </subcellularLocation>
</comment>
<evidence type="ECO:0000256" key="6">
    <source>
        <dbReference type="ARBA" id="ARBA00023136"/>
    </source>
</evidence>
<keyword evidence="2 9" id="KW-0328">Glycosyltransferase</keyword>
<dbReference type="GO" id="GO:0016757">
    <property type="term" value="F:glycosyltransferase activity"/>
    <property type="evidence" value="ECO:0007669"/>
    <property type="project" value="UniProtKB-KW"/>
</dbReference>
<dbReference type="GO" id="GO:0016020">
    <property type="term" value="C:membrane"/>
    <property type="evidence" value="ECO:0007669"/>
    <property type="project" value="UniProtKB-SubCell"/>
</dbReference>
<evidence type="ECO:0000256" key="8">
    <source>
        <dbReference type="SAM" id="Phobius"/>
    </source>
</evidence>